<evidence type="ECO:0000256" key="6">
    <source>
        <dbReference type="SAM" id="Coils"/>
    </source>
</evidence>
<keyword evidence="9" id="KW-0413">Isomerase</keyword>
<dbReference type="SUPFAM" id="SSF52833">
    <property type="entry name" value="Thioredoxin-like"/>
    <property type="match status" value="1"/>
</dbReference>
<evidence type="ECO:0000256" key="3">
    <source>
        <dbReference type="ARBA" id="ARBA00023002"/>
    </source>
</evidence>
<feature type="domain" description="Thioredoxin" evidence="8">
    <location>
        <begin position="102"/>
        <end position="320"/>
    </location>
</feature>
<dbReference type="PANTHER" id="PTHR13887:SF14">
    <property type="entry name" value="DISULFIDE BOND FORMATION PROTEIN D"/>
    <property type="match status" value="1"/>
</dbReference>
<sequence>MVRTHLREIIGIVPIVHNSLKPLRLSLSLASAALCLGLSFGAVTGCHAQVPAAGAKLPAELNRRVEILIRQKLGVPPNYSLEISGRSPSEVAGFDQIAVVFTADGKSSPAAKFLLSTDGNQLAQLNKYDLSKNPKELVSDGGRPWRGGPASAPVLIVGFDDLECPYCAKMNAQLFPAITKRYGDNVHFVYRDFPISQHPWAMRAAVDTSCVAAQSSPAYWSLVDYIHAHAGEMGGEEKTIAKANAELDRLAREEAKRNKLDEAKLNACIEKQDHTAIDASLKLGESLGVEATPVLFINGEKLEGAYPLDDVFRMIDGALVAAGQTPPPPATPTVLTAPAPAATPATSSK</sequence>
<dbReference type="InterPro" id="IPR012336">
    <property type="entry name" value="Thioredoxin-like_fold"/>
</dbReference>
<proteinExistence type="inferred from homology"/>
<protein>
    <submittedName>
        <fullName evidence="9">Protein-disulfide isomerase</fullName>
    </submittedName>
</protein>
<keyword evidence="3" id="KW-0560">Oxidoreductase</keyword>
<evidence type="ECO:0000256" key="1">
    <source>
        <dbReference type="ARBA" id="ARBA00005791"/>
    </source>
</evidence>
<keyword evidence="2" id="KW-0732">Signal</keyword>
<evidence type="ECO:0000259" key="8">
    <source>
        <dbReference type="PROSITE" id="PS51352"/>
    </source>
</evidence>
<evidence type="ECO:0000256" key="2">
    <source>
        <dbReference type="ARBA" id="ARBA00022729"/>
    </source>
</evidence>
<keyword evidence="6" id="KW-0175">Coiled coil</keyword>
<organism evidence="9 10">
    <name type="scientific">Granulicella rosea</name>
    <dbReference type="NCBI Taxonomy" id="474952"/>
    <lineage>
        <taxon>Bacteria</taxon>
        <taxon>Pseudomonadati</taxon>
        <taxon>Acidobacteriota</taxon>
        <taxon>Terriglobia</taxon>
        <taxon>Terriglobales</taxon>
        <taxon>Acidobacteriaceae</taxon>
        <taxon>Granulicella</taxon>
    </lineage>
</organism>
<feature type="coiled-coil region" evidence="6">
    <location>
        <begin position="233"/>
        <end position="263"/>
    </location>
</feature>
<evidence type="ECO:0000256" key="4">
    <source>
        <dbReference type="ARBA" id="ARBA00023157"/>
    </source>
</evidence>
<dbReference type="InterPro" id="IPR036249">
    <property type="entry name" value="Thioredoxin-like_sf"/>
</dbReference>
<dbReference type="EMBL" id="FZOU01000007">
    <property type="protein sequence ID" value="SNT31440.1"/>
    <property type="molecule type" value="Genomic_DNA"/>
</dbReference>
<keyword evidence="4" id="KW-1015">Disulfide bond</keyword>
<dbReference type="GO" id="GO:0016491">
    <property type="term" value="F:oxidoreductase activity"/>
    <property type="evidence" value="ECO:0007669"/>
    <property type="project" value="UniProtKB-KW"/>
</dbReference>
<dbReference type="InterPro" id="IPR013766">
    <property type="entry name" value="Thioredoxin_domain"/>
</dbReference>
<dbReference type="GO" id="GO:0016853">
    <property type="term" value="F:isomerase activity"/>
    <property type="evidence" value="ECO:0007669"/>
    <property type="project" value="UniProtKB-KW"/>
</dbReference>
<reference evidence="9 10" key="1">
    <citation type="submission" date="2017-06" db="EMBL/GenBank/DDBJ databases">
        <authorList>
            <person name="Kim H.J."/>
            <person name="Triplett B.A."/>
        </authorList>
    </citation>
    <scope>NUCLEOTIDE SEQUENCE [LARGE SCALE GENOMIC DNA]</scope>
    <source>
        <strain evidence="9 10">DSM 18704</strain>
    </source>
</reference>
<evidence type="ECO:0000313" key="10">
    <source>
        <dbReference type="Proteomes" id="UP000198356"/>
    </source>
</evidence>
<gene>
    <name evidence="9" type="ORF">SAMN05421770_107129</name>
</gene>
<feature type="region of interest" description="Disordered" evidence="7">
    <location>
        <begin position="323"/>
        <end position="349"/>
    </location>
</feature>
<feature type="compositionally biased region" description="Low complexity" evidence="7">
    <location>
        <begin position="332"/>
        <end position="349"/>
    </location>
</feature>
<dbReference type="Gene3D" id="3.40.30.10">
    <property type="entry name" value="Glutaredoxin"/>
    <property type="match status" value="1"/>
</dbReference>
<keyword evidence="5" id="KW-0676">Redox-active center</keyword>
<keyword evidence="10" id="KW-1185">Reference proteome</keyword>
<comment type="similarity">
    <text evidence="1">Belongs to the thioredoxin family. DsbA subfamily.</text>
</comment>
<dbReference type="PANTHER" id="PTHR13887">
    <property type="entry name" value="GLUTATHIONE S-TRANSFERASE KAPPA"/>
    <property type="match status" value="1"/>
</dbReference>
<accession>A0A239LMC1</accession>
<dbReference type="AlphaFoldDB" id="A0A239LMC1"/>
<evidence type="ECO:0000256" key="5">
    <source>
        <dbReference type="ARBA" id="ARBA00023284"/>
    </source>
</evidence>
<dbReference type="PROSITE" id="PS51352">
    <property type="entry name" value="THIOREDOXIN_2"/>
    <property type="match status" value="1"/>
</dbReference>
<evidence type="ECO:0000256" key="7">
    <source>
        <dbReference type="SAM" id="MobiDB-lite"/>
    </source>
</evidence>
<dbReference type="Proteomes" id="UP000198356">
    <property type="component" value="Unassembled WGS sequence"/>
</dbReference>
<name>A0A239LMC1_9BACT</name>
<dbReference type="Pfam" id="PF13462">
    <property type="entry name" value="Thioredoxin_4"/>
    <property type="match status" value="1"/>
</dbReference>
<evidence type="ECO:0000313" key="9">
    <source>
        <dbReference type="EMBL" id="SNT31440.1"/>
    </source>
</evidence>